<dbReference type="EMBL" id="LHQQ01000025">
    <property type="protein sequence ID" value="KOS46754.1"/>
    <property type="molecule type" value="Genomic_DNA"/>
</dbReference>
<evidence type="ECO:0000313" key="3">
    <source>
        <dbReference type="Proteomes" id="UP000037696"/>
    </source>
</evidence>
<organism evidence="2 3">
    <name type="scientific">Penicillium nordicum</name>
    <dbReference type="NCBI Taxonomy" id="229535"/>
    <lineage>
        <taxon>Eukaryota</taxon>
        <taxon>Fungi</taxon>
        <taxon>Dikarya</taxon>
        <taxon>Ascomycota</taxon>
        <taxon>Pezizomycotina</taxon>
        <taxon>Eurotiomycetes</taxon>
        <taxon>Eurotiomycetidae</taxon>
        <taxon>Eurotiales</taxon>
        <taxon>Aspergillaceae</taxon>
        <taxon>Penicillium</taxon>
    </lineage>
</organism>
<feature type="compositionally biased region" description="Low complexity" evidence="1">
    <location>
        <begin position="59"/>
        <end position="68"/>
    </location>
</feature>
<dbReference type="Proteomes" id="UP000037696">
    <property type="component" value="Unassembled WGS sequence"/>
</dbReference>
<comment type="caution">
    <text evidence="2">The sequence shown here is derived from an EMBL/GenBank/DDBJ whole genome shotgun (WGS) entry which is preliminary data.</text>
</comment>
<dbReference type="AlphaFoldDB" id="A0A0M8PE38"/>
<evidence type="ECO:0000256" key="1">
    <source>
        <dbReference type="SAM" id="MobiDB-lite"/>
    </source>
</evidence>
<accession>A0A0M8PE38</accession>
<name>A0A0M8PE38_9EURO</name>
<gene>
    <name evidence="2" type="ORF">ACN38_g2324</name>
</gene>
<keyword evidence="3" id="KW-1185">Reference proteome</keyword>
<proteinExistence type="predicted"/>
<reference evidence="2 3" key="1">
    <citation type="submission" date="2015-08" db="EMBL/GenBank/DDBJ databases">
        <title>Genome sequencing of Penicillium nordicum.</title>
        <authorList>
            <person name="Nguyen H.D."/>
            <person name="Seifert K.A."/>
        </authorList>
    </citation>
    <scope>NUCLEOTIDE SEQUENCE [LARGE SCALE GENOMIC DNA]</scope>
    <source>
        <strain evidence="2 3">DAOMC 185683</strain>
    </source>
</reference>
<sequence length="162" mass="17581">MRLWLSPITVCKFKYQFDSKKCRDKLRGRSPPSRSPHRLPNAKSSLTKALHKSTIAPGPKSSDSESLSNPPPPPGPPSTCLQHRICNCLPHFNCILISAKQLSLLAIVDDLRVSCKVTASFHHQSPLSKINAACTGASAASKHADFCSGKQIILNARLSSDL</sequence>
<feature type="region of interest" description="Disordered" evidence="1">
    <location>
        <begin position="23"/>
        <end position="76"/>
    </location>
</feature>
<evidence type="ECO:0000313" key="2">
    <source>
        <dbReference type="EMBL" id="KOS46754.1"/>
    </source>
</evidence>
<protein>
    <submittedName>
        <fullName evidence="2">Uncharacterized protein</fullName>
    </submittedName>
</protein>